<name>A0ACD6ATX7_AVESA</name>
<evidence type="ECO:0000313" key="1">
    <source>
        <dbReference type="EnsemblPlants" id="AVESA.00010b.r2.UnG1510120.1.CDS"/>
    </source>
</evidence>
<dbReference type="EnsemblPlants" id="AVESA.00010b.r2.UnG1510120.1">
    <property type="protein sequence ID" value="AVESA.00010b.r2.UnG1510120.1.CDS"/>
    <property type="gene ID" value="AVESA.00010b.r2.UnG1510120"/>
</dbReference>
<evidence type="ECO:0000313" key="2">
    <source>
        <dbReference type="Proteomes" id="UP001732700"/>
    </source>
</evidence>
<reference evidence="1" key="1">
    <citation type="submission" date="2025-09" db="UniProtKB">
        <authorList>
            <consortium name="EnsemblPlants"/>
        </authorList>
    </citation>
    <scope>IDENTIFICATION</scope>
</reference>
<keyword evidence="2" id="KW-1185">Reference proteome</keyword>
<proteinExistence type="predicted"/>
<sequence length="220" mass="24106">MPPLRRPRGAAARSAPYIRRGWLSRRRCRRARRVLHGDVDGDDRPDEHEATTSVLHDDALAAIFARLQDGPAIVRCAATCRRWGRVVCSEAASLSRTLPLLGALALGFFHQEVDAGRRRATQGPTFEFVPTTSATRLLGFRGHSAARSLRDGVHVDLGCPRPVASRNGRLVLELRREGRADGLRLCICNPMTGDLDLLPTLSGEDMPGDYACALLSGEDY</sequence>
<dbReference type="Proteomes" id="UP001732700">
    <property type="component" value="Unassembled WGS sequence"/>
</dbReference>
<accession>A0ACD6ATX7</accession>
<organism evidence="1 2">
    <name type="scientific">Avena sativa</name>
    <name type="common">Oat</name>
    <dbReference type="NCBI Taxonomy" id="4498"/>
    <lineage>
        <taxon>Eukaryota</taxon>
        <taxon>Viridiplantae</taxon>
        <taxon>Streptophyta</taxon>
        <taxon>Embryophyta</taxon>
        <taxon>Tracheophyta</taxon>
        <taxon>Spermatophyta</taxon>
        <taxon>Magnoliopsida</taxon>
        <taxon>Liliopsida</taxon>
        <taxon>Poales</taxon>
        <taxon>Poaceae</taxon>
        <taxon>BOP clade</taxon>
        <taxon>Pooideae</taxon>
        <taxon>Poodae</taxon>
        <taxon>Poeae</taxon>
        <taxon>Poeae Chloroplast Group 1 (Aveneae type)</taxon>
        <taxon>Aveninae</taxon>
        <taxon>Avena</taxon>
    </lineage>
</organism>
<protein>
    <submittedName>
        <fullName evidence="1">Uncharacterized protein</fullName>
    </submittedName>
</protein>